<dbReference type="EMBL" id="CP045929">
    <property type="protein sequence ID" value="QGK70831.1"/>
    <property type="molecule type" value="Genomic_DNA"/>
</dbReference>
<reference evidence="6" key="1">
    <citation type="submission" date="2019-11" db="EMBL/GenBank/DDBJ databases">
        <title>The complete genome sequence of Saccharopolyspora sp. E2A.</title>
        <authorList>
            <person name="Zhang G."/>
        </authorList>
    </citation>
    <scope>NUCLEOTIDE SEQUENCE [LARGE SCALE GENOMIC DNA]</scope>
    <source>
        <strain evidence="6">E2A</strain>
    </source>
</reference>
<dbReference type="AlphaFoldDB" id="A0A5Q3Q831"/>
<evidence type="ECO:0000313" key="6">
    <source>
        <dbReference type="Proteomes" id="UP000371041"/>
    </source>
</evidence>
<dbReference type="PANTHER" id="PTHR30055">
    <property type="entry name" value="HTH-TYPE TRANSCRIPTIONAL REGULATOR RUTR"/>
    <property type="match status" value="1"/>
</dbReference>
<dbReference type="Proteomes" id="UP000371041">
    <property type="component" value="Chromosome"/>
</dbReference>
<dbReference type="GO" id="GO:0003700">
    <property type="term" value="F:DNA-binding transcription factor activity"/>
    <property type="evidence" value="ECO:0007669"/>
    <property type="project" value="TreeGrafter"/>
</dbReference>
<dbReference type="Pfam" id="PF17920">
    <property type="entry name" value="TetR_C_16"/>
    <property type="match status" value="1"/>
</dbReference>
<evidence type="ECO:0000256" key="3">
    <source>
        <dbReference type="SAM" id="MobiDB-lite"/>
    </source>
</evidence>
<dbReference type="PANTHER" id="PTHR30055:SF235">
    <property type="entry name" value="TRANSCRIPTIONAL REGULATORY PROTEIN"/>
    <property type="match status" value="1"/>
</dbReference>
<dbReference type="Gene3D" id="1.10.10.60">
    <property type="entry name" value="Homeodomain-like"/>
    <property type="match status" value="1"/>
</dbReference>
<dbReference type="SUPFAM" id="SSF48498">
    <property type="entry name" value="Tetracyclin repressor-like, C-terminal domain"/>
    <property type="match status" value="1"/>
</dbReference>
<name>A0A5Q3Q831_9PSEU</name>
<dbReference type="PRINTS" id="PR00455">
    <property type="entry name" value="HTHTETR"/>
</dbReference>
<feature type="domain" description="HTH tetR-type" evidence="4">
    <location>
        <begin position="22"/>
        <end position="82"/>
    </location>
</feature>
<dbReference type="RefSeq" id="WP_154077410.1">
    <property type="nucleotide sequence ID" value="NZ_CP045929.1"/>
</dbReference>
<keyword evidence="1 2" id="KW-0238">DNA-binding</keyword>
<dbReference type="GO" id="GO:0000976">
    <property type="term" value="F:transcription cis-regulatory region binding"/>
    <property type="evidence" value="ECO:0007669"/>
    <property type="project" value="TreeGrafter"/>
</dbReference>
<accession>A0A5Q3Q831</accession>
<sequence length="208" mass="22863">MTSSTDDTAPGTRRRGRRGGGQDTREALLRAAREVFPVEGYDRATVRTIARRAGVDPAMVNHWFGGKENLFTASVAIPVNPASIVHEFVTGDPDRIGERMVRRFVTVWDEAEGGSFTALLRSITATEEASRMLREFLTTSLFGRLTRELEVDQPQMRAALCGTQMAGLGLMRYVLHLEPLASADRERVVAAIAPTLQRYLTGDIDGVA</sequence>
<evidence type="ECO:0000259" key="4">
    <source>
        <dbReference type="PROSITE" id="PS50977"/>
    </source>
</evidence>
<dbReference type="PROSITE" id="PS50977">
    <property type="entry name" value="HTH_TETR_2"/>
    <property type="match status" value="1"/>
</dbReference>
<dbReference type="InterPro" id="IPR001647">
    <property type="entry name" value="HTH_TetR"/>
</dbReference>
<evidence type="ECO:0000256" key="1">
    <source>
        <dbReference type="ARBA" id="ARBA00023125"/>
    </source>
</evidence>
<feature type="DNA-binding region" description="H-T-H motif" evidence="2">
    <location>
        <begin position="45"/>
        <end position="64"/>
    </location>
</feature>
<evidence type="ECO:0000313" key="5">
    <source>
        <dbReference type="EMBL" id="QGK70831.1"/>
    </source>
</evidence>
<dbReference type="InterPro" id="IPR009057">
    <property type="entry name" value="Homeodomain-like_sf"/>
</dbReference>
<dbReference type="InterPro" id="IPR050109">
    <property type="entry name" value="HTH-type_TetR-like_transc_reg"/>
</dbReference>
<dbReference type="Gene3D" id="1.10.357.10">
    <property type="entry name" value="Tetracycline Repressor, domain 2"/>
    <property type="match status" value="1"/>
</dbReference>
<protein>
    <submittedName>
        <fullName evidence="5">TetR family transcriptional regulator</fullName>
    </submittedName>
</protein>
<dbReference type="InterPro" id="IPR041678">
    <property type="entry name" value="TetR_C_16"/>
</dbReference>
<proteinExistence type="predicted"/>
<dbReference type="InterPro" id="IPR036271">
    <property type="entry name" value="Tet_transcr_reg_TetR-rel_C_sf"/>
</dbReference>
<keyword evidence="6" id="KW-1185">Reference proteome</keyword>
<dbReference type="SUPFAM" id="SSF46689">
    <property type="entry name" value="Homeodomain-like"/>
    <property type="match status" value="1"/>
</dbReference>
<evidence type="ECO:0000256" key="2">
    <source>
        <dbReference type="PROSITE-ProRule" id="PRU00335"/>
    </source>
</evidence>
<dbReference type="KEGG" id="sace:GIY23_16080"/>
<dbReference type="Pfam" id="PF00440">
    <property type="entry name" value="TetR_N"/>
    <property type="match status" value="1"/>
</dbReference>
<organism evidence="5 6">
    <name type="scientific">Allosaccharopolyspora coralli</name>
    <dbReference type="NCBI Taxonomy" id="2665642"/>
    <lineage>
        <taxon>Bacteria</taxon>
        <taxon>Bacillati</taxon>
        <taxon>Actinomycetota</taxon>
        <taxon>Actinomycetes</taxon>
        <taxon>Pseudonocardiales</taxon>
        <taxon>Pseudonocardiaceae</taxon>
        <taxon>Allosaccharopolyspora</taxon>
    </lineage>
</organism>
<feature type="region of interest" description="Disordered" evidence="3">
    <location>
        <begin position="1"/>
        <end position="24"/>
    </location>
</feature>
<gene>
    <name evidence="5" type="ORF">GIY23_16080</name>
</gene>